<evidence type="ECO:0000259" key="7">
    <source>
        <dbReference type="Pfam" id="PF09335"/>
    </source>
</evidence>
<sequence>MLFLALCFASTFIILKSTGVVTVEKIEIWLDLAKSADPIYVALIVSLLLFADLLIAIPTLTVMLLSGYFLGPLNGAIASITGLLVAGICGYGISRRYGYVLVNFLIKDTEEREKAIAMFNNHGAVVILLSRATPILPEISACMAGMSKMPFNNFIVLWLISTVPYSLIASYAGSISSIDNPSPAIYTAIGLTGLFWAAWLLFRRRMKLERIRT</sequence>
<evidence type="ECO:0000256" key="5">
    <source>
        <dbReference type="ARBA" id="ARBA00023136"/>
    </source>
</evidence>
<evidence type="ECO:0000256" key="1">
    <source>
        <dbReference type="ARBA" id="ARBA00004651"/>
    </source>
</evidence>
<evidence type="ECO:0000313" key="8">
    <source>
        <dbReference type="EMBL" id="NOU49939.1"/>
    </source>
</evidence>
<comment type="subcellular location">
    <subcellularLocation>
        <location evidence="1">Cell membrane</location>
        <topology evidence="1">Multi-pass membrane protein</topology>
    </subcellularLocation>
</comment>
<comment type="caution">
    <text evidence="8">The sequence shown here is derived from an EMBL/GenBank/DDBJ whole genome shotgun (WGS) entry which is preliminary data.</text>
</comment>
<dbReference type="PANTHER" id="PTHR42709:SF6">
    <property type="entry name" value="UNDECAPRENYL PHOSPHATE TRANSPORTER A"/>
    <property type="match status" value="1"/>
</dbReference>
<gene>
    <name evidence="8" type="ORF">HG263_05230</name>
</gene>
<organism evidence="8 9">
    <name type="scientific">Pseudoalteromonas caenipelagi</name>
    <dbReference type="NCBI Taxonomy" id="2726988"/>
    <lineage>
        <taxon>Bacteria</taxon>
        <taxon>Pseudomonadati</taxon>
        <taxon>Pseudomonadota</taxon>
        <taxon>Gammaproteobacteria</taxon>
        <taxon>Alteromonadales</taxon>
        <taxon>Pseudoalteromonadaceae</taxon>
        <taxon>Pseudoalteromonas</taxon>
    </lineage>
</organism>
<keyword evidence="5 6" id="KW-0472">Membrane</keyword>
<dbReference type="InterPro" id="IPR051311">
    <property type="entry name" value="DedA_domain"/>
</dbReference>
<keyword evidence="4 6" id="KW-1133">Transmembrane helix</keyword>
<proteinExistence type="predicted"/>
<keyword evidence="9" id="KW-1185">Reference proteome</keyword>
<keyword evidence="3 6" id="KW-0812">Transmembrane</keyword>
<name>A0A849V8P9_9GAMM</name>
<feature type="transmembrane region" description="Helical" evidence="6">
    <location>
        <begin position="154"/>
        <end position="172"/>
    </location>
</feature>
<dbReference type="InterPro" id="IPR032816">
    <property type="entry name" value="VTT_dom"/>
</dbReference>
<dbReference type="Pfam" id="PF09335">
    <property type="entry name" value="VTT_dom"/>
    <property type="match status" value="1"/>
</dbReference>
<evidence type="ECO:0000256" key="2">
    <source>
        <dbReference type="ARBA" id="ARBA00022475"/>
    </source>
</evidence>
<feature type="transmembrane region" description="Helical" evidence="6">
    <location>
        <begin position="38"/>
        <end position="64"/>
    </location>
</feature>
<evidence type="ECO:0000256" key="3">
    <source>
        <dbReference type="ARBA" id="ARBA00022692"/>
    </source>
</evidence>
<dbReference type="EMBL" id="JABBPG010000002">
    <property type="protein sequence ID" value="NOU49939.1"/>
    <property type="molecule type" value="Genomic_DNA"/>
</dbReference>
<evidence type="ECO:0000256" key="4">
    <source>
        <dbReference type="ARBA" id="ARBA00022989"/>
    </source>
</evidence>
<keyword evidence="2" id="KW-1003">Cell membrane</keyword>
<evidence type="ECO:0000256" key="6">
    <source>
        <dbReference type="SAM" id="Phobius"/>
    </source>
</evidence>
<feature type="transmembrane region" description="Helical" evidence="6">
    <location>
        <begin position="184"/>
        <end position="202"/>
    </location>
</feature>
<protein>
    <submittedName>
        <fullName evidence="8">VTT domain-containing protein</fullName>
    </submittedName>
</protein>
<evidence type="ECO:0000313" key="9">
    <source>
        <dbReference type="Proteomes" id="UP000586305"/>
    </source>
</evidence>
<reference evidence="8 9" key="1">
    <citation type="submission" date="2020-04" db="EMBL/GenBank/DDBJ databases">
        <title>Pseudoalteromonas caenipelagi sp. nov., isolated from a tidal flat.</title>
        <authorList>
            <person name="Park S."/>
            <person name="Yoon J.-H."/>
        </authorList>
    </citation>
    <scope>NUCLEOTIDE SEQUENCE [LARGE SCALE GENOMIC DNA]</scope>
    <source>
        <strain evidence="8 9">JBTF-M23</strain>
    </source>
</reference>
<dbReference type="AlphaFoldDB" id="A0A849V8P9"/>
<dbReference type="RefSeq" id="WP_171625021.1">
    <property type="nucleotide sequence ID" value="NZ_JABBPG010000002.1"/>
</dbReference>
<dbReference type="GO" id="GO:0005886">
    <property type="term" value="C:plasma membrane"/>
    <property type="evidence" value="ECO:0007669"/>
    <property type="project" value="UniProtKB-SubCell"/>
</dbReference>
<dbReference type="Proteomes" id="UP000586305">
    <property type="component" value="Unassembled WGS sequence"/>
</dbReference>
<feature type="domain" description="VTT" evidence="7">
    <location>
        <begin position="57"/>
        <end position="174"/>
    </location>
</feature>
<feature type="transmembrane region" description="Helical" evidence="6">
    <location>
        <begin position="76"/>
        <end position="94"/>
    </location>
</feature>
<accession>A0A849V8P9</accession>
<dbReference type="PANTHER" id="PTHR42709">
    <property type="entry name" value="ALKALINE PHOSPHATASE LIKE PROTEIN"/>
    <property type="match status" value="1"/>
</dbReference>